<feature type="compositionally biased region" description="Basic and acidic residues" evidence="1">
    <location>
        <begin position="1"/>
        <end position="13"/>
    </location>
</feature>
<evidence type="ECO:0000313" key="3">
    <source>
        <dbReference type="Proteomes" id="UP001187343"/>
    </source>
</evidence>
<dbReference type="AlphaFoldDB" id="A0AA88NZP4"/>
<accession>A0AA88NZP4</accession>
<proteinExistence type="predicted"/>
<feature type="compositionally biased region" description="Basic and acidic residues" evidence="1">
    <location>
        <begin position="45"/>
        <end position="55"/>
    </location>
</feature>
<reference evidence="2" key="1">
    <citation type="submission" date="2023-08" db="EMBL/GenBank/DDBJ databases">
        <title>Chromosome-level Genome Assembly of mud carp (Cirrhinus molitorella).</title>
        <authorList>
            <person name="Liu H."/>
        </authorList>
    </citation>
    <scope>NUCLEOTIDE SEQUENCE</scope>
    <source>
        <strain evidence="2">Prfri</strain>
        <tissue evidence="2">Muscle</tissue>
    </source>
</reference>
<sequence length="95" mass="10603">MKSPDRQTEDRGLRGRPTLGLRSERSCNGIQGEGVSNLRVDHILHPSPSCDRHPEPITNRSSSRNDGGLAVQPCHRPFPPFPSLQLTRFVPDLRP</sequence>
<keyword evidence="3" id="KW-1185">Reference proteome</keyword>
<feature type="region of interest" description="Disordered" evidence="1">
    <location>
        <begin position="1"/>
        <end position="33"/>
    </location>
</feature>
<organism evidence="2 3">
    <name type="scientific">Cirrhinus molitorella</name>
    <name type="common">mud carp</name>
    <dbReference type="NCBI Taxonomy" id="172907"/>
    <lineage>
        <taxon>Eukaryota</taxon>
        <taxon>Metazoa</taxon>
        <taxon>Chordata</taxon>
        <taxon>Craniata</taxon>
        <taxon>Vertebrata</taxon>
        <taxon>Euteleostomi</taxon>
        <taxon>Actinopterygii</taxon>
        <taxon>Neopterygii</taxon>
        <taxon>Teleostei</taxon>
        <taxon>Ostariophysi</taxon>
        <taxon>Cypriniformes</taxon>
        <taxon>Cyprinidae</taxon>
        <taxon>Labeoninae</taxon>
        <taxon>Labeonini</taxon>
        <taxon>Cirrhinus</taxon>
    </lineage>
</organism>
<dbReference type="EMBL" id="JAUYZG010000024">
    <property type="protein sequence ID" value="KAK2869815.1"/>
    <property type="molecule type" value="Genomic_DNA"/>
</dbReference>
<evidence type="ECO:0000313" key="2">
    <source>
        <dbReference type="EMBL" id="KAK2869815.1"/>
    </source>
</evidence>
<name>A0AA88NZP4_9TELE</name>
<feature type="region of interest" description="Disordered" evidence="1">
    <location>
        <begin position="45"/>
        <end position="95"/>
    </location>
</feature>
<dbReference type="Proteomes" id="UP001187343">
    <property type="component" value="Unassembled WGS sequence"/>
</dbReference>
<comment type="caution">
    <text evidence="2">The sequence shown here is derived from an EMBL/GenBank/DDBJ whole genome shotgun (WGS) entry which is preliminary data.</text>
</comment>
<protein>
    <submittedName>
        <fullName evidence="2">Uncharacterized protein</fullName>
    </submittedName>
</protein>
<evidence type="ECO:0000256" key="1">
    <source>
        <dbReference type="SAM" id="MobiDB-lite"/>
    </source>
</evidence>
<gene>
    <name evidence="2" type="ORF">Q8A67_024207</name>
</gene>